<keyword evidence="2" id="KW-0560">Oxidoreductase</keyword>
<dbReference type="InterPro" id="IPR016162">
    <property type="entry name" value="Ald_DH_N"/>
</dbReference>
<dbReference type="PROSITE" id="PS00687">
    <property type="entry name" value="ALDEHYDE_DEHYDR_GLU"/>
    <property type="match status" value="1"/>
</dbReference>
<dbReference type="GO" id="GO:0004777">
    <property type="term" value="F:succinate-semialdehyde dehydrogenase (NAD+) activity"/>
    <property type="evidence" value="ECO:0007669"/>
    <property type="project" value="TreeGrafter"/>
</dbReference>
<evidence type="ECO:0000256" key="1">
    <source>
        <dbReference type="ARBA" id="ARBA00009986"/>
    </source>
</evidence>
<accession>A0A6J6L325</accession>
<dbReference type="InterPro" id="IPR016163">
    <property type="entry name" value="Ald_DH_C"/>
</dbReference>
<dbReference type="AlphaFoldDB" id="A0A6J6L325"/>
<reference evidence="4" key="1">
    <citation type="submission" date="2020-05" db="EMBL/GenBank/DDBJ databases">
        <authorList>
            <person name="Chiriac C."/>
            <person name="Salcher M."/>
            <person name="Ghai R."/>
            <person name="Kavagutti S V."/>
        </authorList>
    </citation>
    <scope>NUCLEOTIDE SEQUENCE</scope>
</reference>
<feature type="domain" description="Aldehyde dehydrogenase" evidence="3">
    <location>
        <begin position="23"/>
        <end position="480"/>
    </location>
</feature>
<dbReference type="Gene3D" id="3.40.309.10">
    <property type="entry name" value="Aldehyde Dehydrogenase, Chain A, domain 2"/>
    <property type="match status" value="1"/>
</dbReference>
<dbReference type="SUPFAM" id="SSF53720">
    <property type="entry name" value="ALDH-like"/>
    <property type="match status" value="1"/>
</dbReference>
<dbReference type="InterPro" id="IPR016161">
    <property type="entry name" value="Ald_DH/histidinol_DH"/>
</dbReference>
<dbReference type="Gene3D" id="3.40.605.10">
    <property type="entry name" value="Aldehyde Dehydrogenase, Chain A, domain 1"/>
    <property type="match status" value="1"/>
</dbReference>
<dbReference type="PANTHER" id="PTHR43353:SF5">
    <property type="entry name" value="SUCCINATE-SEMIALDEHYDE DEHYDROGENASE, MITOCHONDRIAL"/>
    <property type="match status" value="1"/>
</dbReference>
<dbReference type="InterPro" id="IPR015590">
    <property type="entry name" value="Aldehyde_DH_dom"/>
</dbReference>
<protein>
    <submittedName>
        <fullName evidence="4">Unannotated protein</fullName>
    </submittedName>
</protein>
<organism evidence="4">
    <name type="scientific">freshwater metagenome</name>
    <dbReference type="NCBI Taxonomy" id="449393"/>
    <lineage>
        <taxon>unclassified sequences</taxon>
        <taxon>metagenomes</taxon>
        <taxon>ecological metagenomes</taxon>
    </lineage>
</organism>
<dbReference type="FunFam" id="3.40.605.10:FF:000063">
    <property type="entry name" value="Succinate-semialdehyde dehydrogenase, mitochondrial"/>
    <property type="match status" value="1"/>
</dbReference>
<dbReference type="FunFam" id="3.40.309.10:FF:000004">
    <property type="entry name" value="Succinate-semialdehyde dehydrogenase I"/>
    <property type="match status" value="1"/>
</dbReference>
<comment type="similarity">
    <text evidence="1">Belongs to the aldehyde dehydrogenase family.</text>
</comment>
<dbReference type="CDD" id="cd07103">
    <property type="entry name" value="ALDH_F5_SSADH_GabD"/>
    <property type="match status" value="1"/>
</dbReference>
<dbReference type="InterPro" id="IPR029510">
    <property type="entry name" value="Ald_DH_CS_GLU"/>
</dbReference>
<dbReference type="PANTHER" id="PTHR43353">
    <property type="entry name" value="SUCCINATE-SEMIALDEHYDE DEHYDROGENASE, MITOCHONDRIAL"/>
    <property type="match status" value="1"/>
</dbReference>
<dbReference type="Pfam" id="PF00171">
    <property type="entry name" value="Aldedh"/>
    <property type="match status" value="1"/>
</dbReference>
<evidence type="ECO:0000313" key="4">
    <source>
        <dbReference type="EMBL" id="CAB4656417.1"/>
    </source>
</evidence>
<gene>
    <name evidence="4" type="ORF">UFOPK2243_00837</name>
</gene>
<dbReference type="GO" id="GO:0009450">
    <property type="term" value="P:gamma-aminobutyric acid catabolic process"/>
    <property type="evidence" value="ECO:0007669"/>
    <property type="project" value="TreeGrafter"/>
</dbReference>
<proteinExistence type="inferred from homology"/>
<dbReference type="EMBL" id="CAEZWL010000020">
    <property type="protein sequence ID" value="CAB4656417.1"/>
    <property type="molecule type" value="Genomic_DNA"/>
</dbReference>
<sequence>MATLLQSEYPHLMRTQLFINGEWVDGSHTAPVYDPSDLSVIAEVSLAGEKECEAALAAADAASASWAATAPRVRSEILRKAFEIMTAEADYIAELISKENGKALPDAKGEVLYAAEFFRWFAEEAVRTPGDFRKSPSGDKRILVTHQPIGVSLLITPWNFPAAMATRKIGPAIAAGCTMILKPAGETPLTALAIVDIMQRAGVPKGVLNIVLPEKTGPAISAMLHDPRLKNLSFTGSTEVGRILLQEASDRVIRCSMELGGNAPFVIFDDANIDEAVKGLMLAKMRNGGAACTAANRVYVQRAVAKEFTEKFTAAMSSFVMGRGRDAGIQLGASVSIKERNKIAELVDQSVASGGKVMTGGALPEGDGAFYPATVIEVASNNPILSHEVFGPVAPVVTFDTDEEAIAMANDTEYGLISYIYSEDLKRALRAAEAIESGMVAINRGVISDPAAPFGGVKQSGLGREGGFDGIHEFLQTKYIGVEI</sequence>
<dbReference type="FunFam" id="3.40.605.10:FF:000026">
    <property type="entry name" value="Aldehyde dehydrogenase, putative"/>
    <property type="match status" value="1"/>
</dbReference>
<name>A0A6J6L325_9ZZZZ</name>
<evidence type="ECO:0000256" key="2">
    <source>
        <dbReference type="ARBA" id="ARBA00023002"/>
    </source>
</evidence>
<evidence type="ECO:0000259" key="3">
    <source>
        <dbReference type="Pfam" id="PF00171"/>
    </source>
</evidence>
<dbReference type="InterPro" id="IPR050740">
    <property type="entry name" value="Aldehyde_DH_Superfamily"/>
</dbReference>